<gene>
    <name evidence="1" type="ORF">Scep_021821</name>
</gene>
<reference evidence="1 2" key="1">
    <citation type="submission" date="2024-01" db="EMBL/GenBank/DDBJ databases">
        <title>Genome assemblies of Stephania.</title>
        <authorList>
            <person name="Yang L."/>
        </authorList>
    </citation>
    <scope>NUCLEOTIDE SEQUENCE [LARGE SCALE GENOMIC DNA]</scope>
    <source>
        <strain evidence="1">JXDWG</strain>
        <tissue evidence="1">Leaf</tissue>
    </source>
</reference>
<sequence length="86" mass="9691">MWVPRVPLRPMRIDGWDPIDLPRRSQLMLTGPGVLTPGFQTKGQQPLVYWWAWRGFPSLTTSGGGGASSDRRWCLPAAAKGCRRQR</sequence>
<comment type="caution">
    <text evidence="1">The sequence shown here is derived from an EMBL/GenBank/DDBJ whole genome shotgun (WGS) entry which is preliminary data.</text>
</comment>
<organism evidence="1 2">
    <name type="scientific">Stephania cephalantha</name>
    <dbReference type="NCBI Taxonomy" id="152367"/>
    <lineage>
        <taxon>Eukaryota</taxon>
        <taxon>Viridiplantae</taxon>
        <taxon>Streptophyta</taxon>
        <taxon>Embryophyta</taxon>
        <taxon>Tracheophyta</taxon>
        <taxon>Spermatophyta</taxon>
        <taxon>Magnoliopsida</taxon>
        <taxon>Ranunculales</taxon>
        <taxon>Menispermaceae</taxon>
        <taxon>Menispermoideae</taxon>
        <taxon>Cissampelideae</taxon>
        <taxon>Stephania</taxon>
    </lineage>
</organism>
<dbReference type="Proteomes" id="UP001419268">
    <property type="component" value="Unassembled WGS sequence"/>
</dbReference>
<name>A0AAP0F6U5_9MAGN</name>
<evidence type="ECO:0000313" key="1">
    <source>
        <dbReference type="EMBL" id="KAK9104977.1"/>
    </source>
</evidence>
<dbReference type="AlphaFoldDB" id="A0AAP0F6U5"/>
<evidence type="ECO:0000313" key="2">
    <source>
        <dbReference type="Proteomes" id="UP001419268"/>
    </source>
</evidence>
<keyword evidence="2" id="KW-1185">Reference proteome</keyword>
<proteinExistence type="predicted"/>
<protein>
    <submittedName>
        <fullName evidence="1">Uncharacterized protein</fullName>
    </submittedName>
</protein>
<dbReference type="EMBL" id="JBBNAG010000009">
    <property type="protein sequence ID" value="KAK9104977.1"/>
    <property type="molecule type" value="Genomic_DNA"/>
</dbReference>
<accession>A0AAP0F6U5</accession>